<dbReference type="AlphaFoldDB" id="A0A2W2AEC2"/>
<proteinExistence type="predicted"/>
<protein>
    <submittedName>
        <fullName evidence="1">Uncharacterized protein</fullName>
    </submittedName>
</protein>
<keyword evidence="2" id="KW-1185">Reference proteome</keyword>
<organism evidence="1 2">
    <name type="scientific">Taibaiella soli</name>
    <dbReference type="NCBI Taxonomy" id="1649169"/>
    <lineage>
        <taxon>Bacteria</taxon>
        <taxon>Pseudomonadati</taxon>
        <taxon>Bacteroidota</taxon>
        <taxon>Chitinophagia</taxon>
        <taxon>Chitinophagales</taxon>
        <taxon>Chitinophagaceae</taxon>
        <taxon>Taibaiella</taxon>
    </lineage>
</organism>
<sequence length="65" mass="7376">MLLERCYTSQRYASRKKVDELAITLVRGDFGPVKLQCLPVRIIKKAAHAAFPFNINLSCLVLKKV</sequence>
<dbReference type="EMBL" id="QKTW01000010">
    <property type="protein sequence ID" value="PZF73641.1"/>
    <property type="molecule type" value="Genomic_DNA"/>
</dbReference>
<name>A0A2W2AEC2_9BACT</name>
<evidence type="ECO:0000313" key="1">
    <source>
        <dbReference type="EMBL" id="PZF73641.1"/>
    </source>
</evidence>
<reference evidence="1 2" key="1">
    <citation type="submission" date="2018-06" db="EMBL/GenBank/DDBJ databases">
        <title>Mucibacter soli gen. nov., sp. nov., a new member of the family Chitinophagaceae producing mucin.</title>
        <authorList>
            <person name="Kim M.-K."/>
            <person name="Park S."/>
            <person name="Kim T.-S."/>
            <person name="Joung Y."/>
            <person name="Han J.-H."/>
            <person name="Kim S.B."/>
        </authorList>
    </citation>
    <scope>NUCLEOTIDE SEQUENCE [LARGE SCALE GENOMIC DNA]</scope>
    <source>
        <strain evidence="1 2">R1-15</strain>
    </source>
</reference>
<comment type="caution">
    <text evidence="1">The sequence shown here is derived from an EMBL/GenBank/DDBJ whole genome shotgun (WGS) entry which is preliminary data.</text>
</comment>
<gene>
    <name evidence="1" type="ORF">DN068_06480</name>
</gene>
<feature type="non-terminal residue" evidence="1">
    <location>
        <position position="65"/>
    </location>
</feature>
<accession>A0A2W2AEC2</accession>
<dbReference type="Proteomes" id="UP000248745">
    <property type="component" value="Unassembled WGS sequence"/>
</dbReference>
<evidence type="ECO:0000313" key="2">
    <source>
        <dbReference type="Proteomes" id="UP000248745"/>
    </source>
</evidence>